<dbReference type="EMBL" id="DTOZ01000187">
    <property type="protein sequence ID" value="HGE78850.1"/>
    <property type="molecule type" value="Genomic_DNA"/>
</dbReference>
<dbReference type="AlphaFoldDB" id="A0A7V3VV98"/>
<protein>
    <submittedName>
        <fullName evidence="1">Uncharacterized protein</fullName>
    </submittedName>
</protein>
<name>A0A7V3VV98_UNCW3</name>
<accession>A0A7V3VV98</accession>
<comment type="caution">
    <text evidence="1">The sequence shown here is derived from an EMBL/GenBank/DDBJ whole genome shotgun (WGS) entry which is preliminary data.</text>
</comment>
<sequence length="95" mass="11031">MRKVIKDSFLVGLGIVALGRKKLTKVYHNLKAEGEALRDEIPVIKQRWQRFEAFSERMETIGQRIAERLNIATKAEISELNKKIEKILKHKSTNE</sequence>
<organism evidence="1">
    <name type="scientific">candidate division WOR-3 bacterium</name>
    <dbReference type="NCBI Taxonomy" id="2052148"/>
    <lineage>
        <taxon>Bacteria</taxon>
        <taxon>Bacteria division WOR-3</taxon>
    </lineage>
</organism>
<reference evidence="1" key="1">
    <citation type="journal article" date="2020" name="mSystems">
        <title>Genome- and Community-Level Interaction Insights into Carbon Utilization and Element Cycling Functions of Hydrothermarchaeota in Hydrothermal Sediment.</title>
        <authorList>
            <person name="Zhou Z."/>
            <person name="Liu Y."/>
            <person name="Xu W."/>
            <person name="Pan J."/>
            <person name="Luo Z.H."/>
            <person name="Li M."/>
        </authorList>
    </citation>
    <scope>NUCLEOTIDE SEQUENCE [LARGE SCALE GENOMIC DNA]</scope>
    <source>
        <strain evidence="1">SpSt-961</strain>
    </source>
</reference>
<gene>
    <name evidence="1" type="ORF">ENX68_07660</name>
</gene>
<proteinExistence type="predicted"/>
<evidence type="ECO:0000313" key="1">
    <source>
        <dbReference type="EMBL" id="HGE78850.1"/>
    </source>
</evidence>